<sequence length="78" mass="8946">MNTIGINKSLMQDIILVSVEMEELCPEIYLFLDETPQLRNEVTEKTPSTVALQDYLETLKCQLLKYLIVCRPIIASVE</sequence>
<keyword evidence="2" id="KW-1185">Reference proteome</keyword>
<organism evidence="1 2">
    <name type="scientific">Solitalea longa</name>
    <dbReference type="NCBI Taxonomy" id="2079460"/>
    <lineage>
        <taxon>Bacteria</taxon>
        <taxon>Pseudomonadati</taxon>
        <taxon>Bacteroidota</taxon>
        <taxon>Sphingobacteriia</taxon>
        <taxon>Sphingobacteriales</taxon>
        <taxon>Sphingobacteriaceae</taxon>
        <taxon>Solitalea</taxon>
    </lineage>
</organism>
<dbReference type="AlphaFoldDB" id="A0A2S5A0H9"/>
<dbReference type="EMBL" id="PQVF01000008">
    <property type="protein sequence ID" value="POY36098.1"/>
    <property type="molecule type" value="Genomic_DNA"/>
</dbReference>
<proteinExistence type="predicted"/>
<dbReference type="RefSeq" id="WP_103789561.1">
    <property type="nucleotide sequence ID" value="NZ_PQVF01000008.1"/>
</dbReference>
<dbReference type="Proteomes" id="UP000236893">
    <property type="component" value="Unassembled WGS sequence"/>
</dbReference>
<gene>
    <name evidence="1" type="ORF">C3K47_12940</name>
</gene>
<accession>A0A2S5A0H9</accession>
<reference evidence="1 2" key="1">
    <citation type="submission" date="2018-01" db="EMBL/GenBank/DDBJ databases">
        <authorList>
            <person name="Gaut B.S."/>
            <person name="Morton B.R."/>
            <person name="Clegg M.T."/>
            <person name="Duvall M.R."/>
        </authorList>
    </citation>
    <scope>NUCLEOTIDE SEQUENCE [LARGE SCALE GENOMIC DNA]</scope>
    <source>
        <strain evidence="1 2">HR-AV</strain>
    </source>
</reference>
<evidence type="ECO:0000313" key="2">
    <source>
        <dbReference type="Proteomes" id="UP000236893"/>
    </source>
</evidence>
<name>A0A2S5A0H9_9SPHI</name>
<dbReference type="OrthoDB" id="680581at2"/>
<comment type="caution">
    <text evidence="1">The sequence shown here is derived from an EMBL/GenBank/DDBJ whole genome shotgun (WGS) entry which is preliminary data.</text>
</comment>
<evidence type="ECO:0000313" key="1">
    <source>
        <dbReference type="EMBL" id="POY36098.1"/>
    </source>
</evidence>
<protein>
    <submittedName>
        <fullName evidence="1">Uncharacterized protein</fullName>
    </submittedName>
</protein>